<reference evidence="6 7" key="1">
    <citation type="journal article" date="2013" name="Genome Biol.">
        <title>Genome of Acanthamoeba castellanii highlights extensive lateral gene transfer and early evolution of tyrosine kinase signaling.</title>
        <authorList>
            <person name="Clarke M."/>
            <person name="Lohan A.J."/>
            <person name="Liu B."/>
            <person name="Lagkouvardos I."/>
            <person name="Roy S."/>
            <person name="Zafar N."/>
            <person name="Bertelli C."/>
            <person name="Schilde C."/>
            <person name="Kianianmomeni A."/>
            <person name="Burglin T.R."/>
            <person name="Frech C."/>
            <person name="Turcotte B."/>
            <person name="Kopec K.O."/>
            <person name="Synnott J.M."/>
            <person name="Choo C."/>
            <person name="Paponov I."/>
            <person name="Finkler A."/>
            <person name="Soon Heng Tan C."/>
            <person name="Hutchins A.P."/>
            <person name="Weinmeier T."/>
            <person name="Rattei T."/>
            <person name="Chu J.S."/>
            <person name="Gimenez G."/>
            <person name="Irimia M."/>
            <person name="Rigden D.J."/>
            <person name="Fitzpatrick D.A."/>
            <person name="Lorenzo-Morales J."/>
            <person name="Bateman A."/>
            <person name="Chiu C.H."/>
            <person name="Tang P."/>
            <person name="Hegemann P."/>
            <person name="Fromm H."/>
            <person name="Raoult D."/>
            <person name="Greub G."/>
            <person name="Miranda-Saavedra D."/>
            <person name="Chen N."/>
            <person name="Nash P."/>
            <person name="Ginger M.L."/>
            <person name="Horn M."/>
            <person name="Schaap P."/>
            <person name="Caler L."/>
            <person name="Loftus B."/>
        </authorList>
    </citation>
    <scope>NUCLEOTIDE SEQUENCE [LARGE SCALE GENOMIC DNA]</scope>
    <source>
        <strain evidence="6 7">Neff</strain>
    </source>
</reference>
<accession>L8H618</accession>
<feature type="chain" id="PRO_5003990765" evidence="5">
    <location>
        <begin position="23"/>
        <end position="367"/>
    </location>
</feature>
<evidence type="ECO:0000256" key="2">
    <source>
        <dbReference type="ARBA" id="ARBA00022676"/>
    </source>
</evidence>
<dbReference type="KEGG" id="acan:ACA1_054010"/>
<gene>
    <name evidence="6" type="ORF">ACA1_054010</name>
</gene>
<comment type="similarity">
    <text evidence="1">Belongs to the glycosyltransferase 34 family.</text>
</comment>
<evidence type="ECO:0000256" key="3">
    <source>
        <dbReference type="ARBA" id="ARBA00022679"/>
    </source>
</evidence>
<dbReference type="PANTHER" id="PTHR31306:SF4">
    <property type="entry name" value="ALPHA-1,2-GALACTOSYLTRANSFERASE"/>
    <property type="match status" value="1"/>
</dbReference>
<evidence type="ECO:0000313" key="6">
    <source>
        <dbReference type="EMBL" id="ELR20657.1"/>
    </source>
</evidence>
<evidence type="ECO:0000313" key="7">
    <source>
        <dbReference type="Proteomes" id="UP000011083"/>
    </source>
</evidence>
<dbReference type="GeneID" id="14921525"/>
<keyword evidence="7" id="KW-1185">Reference proteome</keyword>
<dbReference type="EMBL" id="KB007909">
    <property type="protein sequence ID" value="ELR20657.1"/>
    <property type="molecule type" value="Genomic_DNA"/>
</dbReference>
<dbReference type="AlphaFoldDB" id="L8H618"/>
<sequence length="367" mass="41514">MMTNSSWRSFFLLVLLLVGVSSVYYLTFLAEHWSNEGHTTDTDRPHDDGGDTGGARDDDGGGGDGDGDGGGGGDGGDKKDSGGGGGGAKEDRKEFGPEGLEVDEKAECRSGYRRHDIKTDQSGLLLHCSRPRVKVLTSCYPPAGHKDMSIKNKMLYAKMQQYDFEWWVWNYEAPKGKVWRGGIWTKAVLLLDALDALGNATEGEPFKCDYDWLLWMDCDSLVARFDFTIEHIVGEHLHDLNKHIIITRDLNGINSGVMALRCTEWNRALWRRVWKAEQYISDPWAEQRALVEFYKVEPELRARVGEVPPEHLQYLLMAPLKRVDAKGQMDFFTIHFAGFWDSKDEKMAEFYPKVMLNAGWLNPPLQK</sequence>
<dbReference type="GO" id="GO:0000139">
    <property type="term" value="C:Golgi membrane"/>
    <property type="evidence" value="ECO:0007669"/>
    <property type="project" value="TreeGrafter"/>
</dbReference>
<evidence type="ECO:0000256" key="5">
    <source>
        <dbReference type="SAM" id="SignalP"/>
    </source>
</evidence>
<organism evidence="6 7">
    <name type="scientific">Acanthamoeba castellanii (strain ATCC 30010 / Neff)</name>
    <dbReference type="NCBI Taxonomy" id="1257118"/>
    <lineage>
        <taxon>Eukaryota</taxon>
        <taxon>Amoebozoa</taxon>
        <taxon>Discosea</taxon>
        <taxon>Longamoebia</taxon>
        <taxon>Centramoebida</taxon>
        <taxon>Acanthamoebidae</taxon>
        <taxon>Acanthamoeba</taxon>
    </lineage>
</organism>
<dbReference type="STRING" id="1257118.L8H618"/>
<feature type="compositionally biased region" description="Basic and acidic residues" evidence="4">
    <location>
        <begin position="36"/>
        <end position="59"/>
    </location>
</feature>
<dbReference type="InterPro" id="IPR029044">
    <property type="entry name" value="Nucleotide-diphossugar_trans"/>
</dbReference>
<dbReference type="VEuPathDB" id="AmoebaDB:ACA1_054010"/>
<dbReference type="SUPFAM" id="SSF53448">
    <property type="entry name" value="Nucleotide-diphospho-sugar transferases"/>
    <property type="match status" value="1"/>
</dbReference>
<feature type="compositionally biased region" description="Gly residues" evidence="4">
    <location>
        <begin position="62"/>
        <end position="74"/>
    </location>
</feature>
<keyword evidence="3 6" id="KW-0808">Transferase</keyword>
<dbReference type="Gene3D" id="3.90.550.10">
    <property type="entry name" value="Spore Coat Polysaccharide Biosynthesis Protein SpsA, Chain A"/>
    <property type="match status" value="1"/>
</dbReference>
<dbReference type="Proteomes" id="UP000011083">
    <property type="component" value="Unassembled WGS sequence"/>
</dbReference>
<keyword evidence="5" id="KW-0732">Signal</keyword>
<dbReference type="InterPro" id="IPR008630">
    <property type="entry name" value="Glyco_trans_34"/>
</dbReference>
<name>L8H618_ACACF</name>
<proteinExistence type="inferred from homology"/>
<dbReference type="OrthoDB" id="205108at2759"/>
<evidence type="ECO:0000256" key="4">
    <source>
        <dbReference type="SAM" id="MobiDB-lite"/>
    </source>
</evidence>
<evidence type="ECO:0000256" key="1">
    <source>
        <dbReference type="ARBA" id="ARBA00005664"/>
    </source>
</evidence>
<dbReference type="Pfam" id="PF05637">
    <property type="entry name" value="Glyco_transf_34"/>
    <property type="match status" value="1"/>
</dbReference>
<feature type="compositionally biased region" description="Basic and acidic residues" evidence="4">
    <location>
        <begin position="88"/>
        <end position="100"/>
    </location>
</feature>
<dbReference type="RefSeq" id="XP_004344060.1">
    <property type="nucleotide sequence ID" value="XM_004344010.1"/>
</dbReference>
<dbReference type="PANTHER" id="PTHR31306">
    <property type="entry name" value="ALPHA-1,6-MANNOSYLTRANSFERASE MNN11-RELATED"/>
    <property type="match status" value="1"/>
</dbReference>
<feature type="region of interest" description="Disordered" evidence="4">
    <location>
        <begin position="36"/>
        <end position="100"/>
    </location>
</feature>
<feature type="signal peptide" evidence="5">
    <location>
        <begin position="1"/>
        <end position="22"/>
    </location>
</feature>
<dbReference type="GO" id="GO:0006487">
    <property type="term" value="P:protein N-linked glycosylation"/>
    <property type="evidence" value="ECO:0007669"/>
    <property type="project" value="TreeGrafter"/>
</dbReference>
<keyword evidence="2" id="KW-0328">Glycosyltransferase</keyword>
<protein>
    <submittedName>
        <fullName evidence="6">Galactosyl transferase GMA12/MNN10 family protein</fullName>
    </submittedName>
</protein>
<dbReference type="GO" id="GO:0016757">
    <property type="term" value="F:glycosyltransferase activity"/>
    <property type="evidence" value="ECO:0007669"/>
    <property type="project" value="UniProtKB-KW"/>
</dbReference>